<proteinExistence type="predicted"/>
<feature type="region of interest" description="Disordered" evidence="1">
    <location>
        <begin position="1"/>
        <end position="20"/>
    </location>
</feature>
<evidence type="ECO:0000313" key="2">
    <source>
        <dbReference type="EMBL" id="MCF2514586.1"/>
    </source>
</evidence>
<dbReference type="RefSeq" id="WP_235067043.1">
    <property type="nucleotide sequence ID" value="NZ_JAKFGM010000001.1"/>
</dbReference>
<name>A0A9X1U4X1_9SPHN</name>
<gene>
    <name evidence="2" type="ORF">LVY65_05840</name>
</gene>
<organism evidence="2 3">
    <name type="scientific">Sphingomonas cremea</name>
    <dbReference type="NCBI Taxonomy" id="2904799"/>
    <lineage>
        <taxon>Bacteria</taxon>
        <taxon>Pseudomonadati</taxon>
        <taxon>Pseudomonadota</taxon>
        <taxon>Alphaproteobacteria</taxon>
        <taxon>Sphingomonadales</taxon>
        <taxon>Sphingomonadaceae</taxon>
        <taxon>Sphingomonas</taxon>
    </lineage>
</organism>
<keyword evidence="3" id="KW-1185">Reference proteome</keyword>
<protein>
    <recommendedName>
        <fullName evidence="4">Terminase small subunit</fullName>
    </recommendedName>
</protein>
<dbReference type="Proteomes" id="UP001139410">
    <property type="component" value="Unassembled WGS sequence"/>
</dbReference>
<evidence type="ECO:0000313" key="3">
    <source>
        <dbReference type="Proteomes" id="UP001139410"/>
    </source>
</evidence>
<reference evidence="2" key="1">
    <citation type="submission" date="2022-01" db="EMBL/GenBank/DDBJ databases">
        <authorList>
            <person name="Jo J.-H."/>
            <person name="Im W.-T."/>
        </authorList>
    </citation>
    <scope>NUCLEOTIDE SEQUENCE</scope>
    <source>
        <strain evidence="2">G124</strain>
    </source>
</reference>
<dbReference type="EMBL" id="JAKFGM010000001">
    <property type="protein sequence ID" value="MCF2514586.1"/>
    <property type="molecule type" value="Genomic_DNA"/>
</dbReference>
<sequence>MAKGLQLGGSKKPQMRVPEGRSWTAKKERMFLSSLAETCNVKLSAKHAGVSHNCVYERRNKNASFRASWDAALATGYAQLEIMMLERALHGVEKTVVTRNGTTVVMREYSDRTALALLRMHRESATIANESVDDGEWQEARDRIVARLQRIRERDQEVETKSAADRVELVRWGLGGR</sequence>
<comment type="caution">
    <text evidence="2">The sequence shown here is derived from an EMBL/GenBank/DDBJ whole genome shotgun (WGS) entry which is preliminary data.</text>
</comment>
<evidence type="ECO:0000256" key="1">
    <source>
        <dbReference type="SAM" id="MobiDB-lite"/>
    </source>
</evidence>
<evidence type="ECO:0008006" key="4">
    <source>
        <dbReference type="Google" id="ProtNLM"/>
    </source>
</evidence>
<accession>A0A9X1U4X1</accession>
<dbReference type="AlphaFoldDB" id="A0A9X1U4X1"/>